<proteinExistence type="inferred from homology"/>
<comment type="caution">
    <text evidence="7">The sequence shown here is derived from an EMBL/GenBank/DDBJ whole genome shotgun (WGS) entry which is preliminary data.</text>
</comment>
<reference evidence="7 8" key="1">
    <citation type="submission" date="2020-10" db="EMBL/GenBank/DDBJ databases">
        <title>Sequencing the genomes of 1000 actinobacteria strains.</title>
        <authorList>
            <person name="Klenk H.-P."/>
        </authorList>
    </citation>
    <scope>NUCLEOTIDE SEQUENCE [LARGE SCALE GENOMIC DNA]</scope>
    <source>
        <strain evidence="7 8">DSM 46661</strain>
    </source>
</reference>
<dbReference type="EMBL" id="JADBEJ010000001">
    <property type="protein sequence ID" value="MBE1574325.1"/>
    <property type="molecule type" value="Genomic_DNA"/>
</dbReference>
<sequence length="54" mass="5865">MASGLKLLQQLTKRLLESALKGEITDHLGYDKHDPAGRGTGNSRNGTRSKTRAD</sequence>
<keyword evidence="5" id="KW-0233">DNA recombination</keyword>
<protein>
    <submittedName>
        <fullName evidence="7">Transposase-like protein</fullName>
    </submittedName>
</protein>
<evidence type="ECO:0000256" key="3">
    <source>
        <dbReference type="ARBA" id="ARBA00022578"/>
    </source>
</evidence>
<keyword evidence="4" id="KW-0238">DNA-binding</keyword>
<organism evidence="7 8">
    <name type="scientific">Amycolatopsis roodepoortensis</name>
    <dbReference type="NCBI Taxonomy" id="700274"/>
    <lineage>
        <taxon>Bacteria</taxon>
        <taxon>Bacillati</taxon>
        <taxon>Actinomycetota</taxon>
        <taxon>Actinomycetes</taxon>
        <taxon>Pseudonocardiales</taxon>
        <taxon>Pseudonocardiaceae</taxon>
        <taxon>Amycolatopsis</taxon>
    </lineage>
</organism>
<evidence type="ECO:0000313" key="8">
    <source>
        <dbReference type="Proteomes" id="UP000656548"/>
    </source>
</evidence>
<dbReference type="Pfam" id="PF00872">
    <property type="entry name" value="Transposase_mut"/>
    <property type="match status" value="1"/>
</dbReference>
<dbReference type="InterPro" id="IPR001207">
    <property type="entry name" value="Transposase_mutator"/>
</dbReference>
<gene>
    <name evidence="7" type="ORF">H4W30_001354</name>
</gene>
<keyword evidence="8" id="KW-1185">Reference proteome</keyword>
<dbReference type="Proteomes" id="UP000656548">
    <property type="component" value="Unassembled WGS sequence"/>
</dbReference>
<evidence type="ECO:0000256" key="4">
    <source>
        <dbReference type="ARBA" id="ARBA00023125"/>
    </source>
</evidence>
<evidence type="ECO:0000256" key="5">
    <source>
        <dbReference type="ARBA" id="ARBA00023172"/>
    </source>
</evidence>
<evidence type="ECO:0000313" key="7">
    <source>
        <dbReference type="EMBL" id="MBE1574325.1"/>
    </source>
</evidence>
<accession>A0ABR9L123</accession>
<evidence type="ECO:0000256" key="6">
    <source>
        <dbReference type="SAM" id="MobiDB-lite"/>
    </source>
</evidence>
<keyword evidence="3" id="KW-0815">Transposition</keyword>
<feature type="region of interest" description="Disordered" evidence="6">
    <location>
        <begin position="23"/>
        <end position="54"/>
    </location>
</feature>
<feature type="compositionally biased region" description="Basic and acidic residues" evidence="6">
    <location>
        <begin position="23"/>
        <end position="36"/>
    </location>
</feature>
<evidence type="ECO:0000256" key="2">
    <source>
        <dbReference type="ARBA" id="ARBA00010961"/>
    </source>
</evidence>
<name>A0ABR9L123_9PSEU</name>
<evidence type="ECO:0000256" key="1">
    <source>
        <dbReference type="ARBA" id="ARBA00002190"/>
    </source>
</evidence>
<comment type="function">
    <text evidence="1">Required for the transposition of the insertion element.</text>
</comment>
<comment type="similarity">
    <text evidence="2">Belongs to the transposase mutator family.</text>
</comment>